<comment type="caution">
    <text evidence="20">The sequence shown here is derived from an EMBL/GenBank/DDBJ whole genome shotgun (WGS) entry which is preliminary data.</text>
</comment>
<gene>
    <name evidence="20" type="ORF">NFI88_05365</name>
</gene>
<evidence type="ECO:0000256" key="11">
    <source>
        <dbReference type="ARBA" id="ARBA00022692"/>
    </source>
</evidence>
<dbReference type="InterPro" id="IPR000374">
    <property type="entry name" value="PC_trans"/>
</dbReference>
<evidence type="ECO:0000256" key="12">
    <source>
        <dbReference type="ARBA" id="ARBA00022695"/>
    </source>
</evidence>
<evidence type="ECO:0000256" key="3">
    <source>
        <dbReference type="ARBA" id="ARBA00005119"/>
    </source>
</evidence>
<evidence type="ECO:0000256" key="9">
    <source>
        <dbReference type="ARBA" id="ARBA00022516"/>
    </source>
</evidence>
<name>A0ABT1VVA9_9PROT</name>
<keyword evidence="8" id="KW-1003">Cell membrane</keyword>
<comment type="subcellular location">
    <subcellularLocation>
        <location evidence="2">Cell membrane</location>
        <topology evidence="2">Multi-pass membrane protein</topology>
    </subcellularLocation>
</comment>
<organism evidence="20 21">
    <name type="scientific">Rhizosaccharibacter radicis</name>
    <dbReference type="NCBI Taxonomy" id="2782605"/>
    <lineage>
        <taxon>Bacteria</taxon>
        <taxon>Pseudomonadati</taxon>
        <taxon>Pseudomonadota</taxon>
        <taxon>Alphaproteobacteria</taxon>
        <taxon>Acetobacterales</taxon>
        <taxon>Acetobacteraceae</taxon>
        <taxon>Rhizosaccharibacter</taxon>
    </lineage>
</organism>
<protein>
    <recommendedName>
        <fullName evidence="7 18">Phosphatidate cytidylyltransferase</fullName>
        <ecNumber evidence="6 18">2.7.7.41</ecNumber>
    </recommendedName>
</protein>
<evidence type="ECO:0000256" key="7">
    <source>
        <dbReference type="ARBA" id="ARBA00019373"/>
    </source>
</evidence>
<keyword evidence="14" id="KW-0443">Lipid metabolism</keyword>
<evidence type="ECO:0000256" key="15">
    <source>
        <dbReference type="ARBA" id="ARBA00023136"/>
    </source>
</evidence>
<evidence type="ECO:0000256" key="10">
    <source>
        <dbReference type="ARBA" id="ARBA00022679"/>
    </source>
</evidence>
<evidence type="ECO:0000313" key="21">
    <source>
        <dbReference type="Proteomes" id="UP001524547"/>
    </source>
</evidence>
<dbReference type="PANTHER" id="PTHR46382">
    <property type="entry name" value="PHOSPHATIDATE CYTIDYLYLTRANSFERASE"/>
    <property type="match status" value="1"/>
</dbReference>
<comment type="similarity">
    <text evidence="5 18">Belongs to the CDS family.</text>
</comment>
<evidence type="ECO:0000256" key="14">
    <source>
        <dbReference type="ARBA" id="ARBA00023098"/>
    </source>
</evidence>
<keyword evidence="13 19" id="KW-1133">Transmembrane helix</keyword>
<dbReference type="PANTHER" id="PTHR46382:SF1">
    <property type="entry name" value="PHOSPHATIDATE CYTIDYLYLTRANSFERASE"/>
    <property type="match status" value="1"/>
</dbReference>
<comment type="catalytic activity">
    <reaction evidence="1 18">
        <text>a 1,2-diacyl-sn-glycero-3-phosphate + CTP + H(+) = a CDP-1,2-diacyl-sn-glycerol + diphosphate</text>
        <dbReference type="Rhea" id="RHEA:16229"/>
        <dbReference type="ChEBI" id="CHEBI:15378"/>
        <dbReference type="ChEBI" id="CHEBI:33019"/>
        <dbReference type="ChEBI" id="CHEBI:37563"/>
        <dbReference type="ChEBI" id="CHEBI:58332"/>
        <dbReference type="ChEBI" id="CHEBI:58608"/>
        <dbReference type="EC" id="2.7.7.41"/>
    </reaction>
</comment>
<evidence type="ECO:0000256" key="2">
    <source>
        <dbReference type="ARBA" id="ARBA00004651"/>
    </source>
</evidence>
<evidence type="ECO:0000256" key="19">
    <source>
        <dbReference type="SAM" id="Phobius"/>
    </source>
</evidence>
<evidence type="ECO:0000256" key="13">
    <source>
        <dbReference type="ARBA" id="ARBA00022989"/>
    </source>
</evidence>
<evidence type="ECO:0000256" key="18">
    <source>
        <dbReference type="RuleBase" id="RU003938"/>
    </source>
</evidence>
<reference evidence="20 21" key="1">
    <citation type="submission" date="2022-06" db="EMBL/GenBank/DDBJ databases">
        <title>Rhizosaccharibacter gen. nov. sp. nov. KSS12, endophytic bacteria isolated from sugarcane.</title>
        <authorList>
            <person name="Pitiwittayakul N."/>
        </authorList>
    </citation>
    <scope>NUCLEOTIDE SEQUENCE [LARGE SCALE GENOMIC DNA]</scope>
    <source>
        <strain evidence="20 21">KSS12</strain>
    </source>
</reference>
<evidence type="ECO:0000256" key="17">
    <source>
        <dbReference type="ARBA" id="ARBA00023264"/>
    </source>
</evidence>
<proteinExistence type="inferred from homology"/>
<keyword evidence="11 18" id="KW-0812">Transmembrane</keyword>
<evidence type="ECO:0000256" key="1">
    <source>
        <dbReference type="ARBA" id="ARBA00001698"/>
    </source>
</evidence>
<evidence type="ECO:0000256" key="16">
    <source>
        <dbReference type="ARBA" id="ARBA00023209"/>
    </source>
</evidence>
<dbReference type="EC" id="2.7.7.41" evidence="6 18"/>
<comment type="pathway">
    <text evidence="3 18">Phospholipid metabolism; CDP-diacylglycerol biosynthesis; CDP-diacylglycerol from sn-glycerol 3-phosphate: step 3/3.</text>
</comment>
<feature type="transmembrane region" description="Helical" evidence="19">
    <location>
        <begin position="136"/>
        <end position="167"/>
    </location>
</feature>
<evidence type="ECO:0000256" key="5">
    <source>
        <dbReference type="ARBA" id="ARBA00010185"/>
    </source>
</evidence>
<comment type="pathway">
    <text evidence="4">Lipid metabolism.</text>
</comment>
<evidence type="ECO:0000313" key="20">
    <source>
        <dbReference type="EMBL" id="MCQ8240271.1"/>
    </source>
</evidence>
<keyword evidence="17" id="KW-1208">Phospholipid metabolism</keyword>
<dbReference type="Proteomes" id="UP001524547">
    <property type="component" value="Unassembled WGS sequence"/>
</dbReference>
<evidence type="ECO:0000256" key="6">
    <source>
        <dbReference type="ARBA" id="ARBA00012487"/>
    </source>
</evidence>
<accession>A0ABT1VVA9</accession>
<keyword evidence="15 19" id="KW-0472">Membrane</keyword>
<sequence length="349" mass="34559">MSDPAPGDGASVVGGMSPDIAARDIARPGIVAPGAVPVGAAPVGTAPPGGTSPGGTVWRDLRVRVLSALVLAPVGIACILMGGPLFALLVLAGMVGIGVEWRDLLRHPPRSLRGLVFLCWPAIAAIAGLTGRWPGALLILAASLVLGVSTAIGVAATGLAGLSLLWLRFMTGSGVADVLFVLLVVWASDSFAYLAGRLIGGPKLAPSISPGKTWSGSVGGLLAGILVGGIVAGCAASPGASLLPALGRGLAAGLLLSVVSQAGDLAESALKRRCGVKDSGRLIPGHGGLLDRFDGLLAAAPVAALLSLWAPAGGGFWFAGASGGLPAIHAAPHWVSAHLSFLLPPEDRP</sequence>
<feature type="transmembrane region" description="Helical" evidence="19">
    <location>
        <begin position="214"/>
        <end position="236"/>
    </location>
</feature>
<dbReference type="Pfam" id="PF01148">
    <property type="entry name" value="CTP_transf_1"/>
    <property type="match status" value="1"/>
</dbReference>
<feature type="transmembrane region" description="Helical" evidence="19">
    <location>
        <begin position="66"/>
        <end position="99"/>
    </location>
</feature>
<keyword evidence="12 18" id="KW-0548">Nucleotidyltransferase</keyword>
<evidence type="ECO:0000256" key="4">
    <source>
        <dbReference type="ARBA" id="ARBA00005189"/>
    </source>
</evidence>
<dbReference type="PROSITE" id="PS01315">
    <property type="entry name" value="CDS"/>
    <property type="match status" value="1"/>
</dbReference>
<dbReference type="GO" id="GO:0016779">
    <property type="term" value="F:nucleotidyltransferase activity"/>
    <property type="evidence" value="ECO:0007669"/>
    <property type="project" value="UniProtKB-KW"/>
</dbReference>
<feature type="transmembrane region" description="Helical" evidence="19">
    <location>
        <begin position="111"/>
        <end position="130"/>
    </location>
</feature>
<keyword evidence="10 18" id="KW-0808">Transferase</keyword>
<dbReference type="RefSeq" id="WP_422919012.1">
    <property type="nucleotide sequence ID" value="NZ_JAMZEJ010000003.1"/>
</dbReference>
<feature type="transmembrane region" description="Helical" evidence="19">
    <location>
        <begin position="174"/>
        <end position="194"/>
    </location>
</feature>
<dbReference type="EMBL" id="JAMZEJ010000003">
    <property type="protein sequence ID" value="MCQ8240271.1"/>
    <property type="molecule type" value="Genomic_DNA"/>
</dbReference>
<keyword evidence="9" id="KW-0444">Lipid biosynthesis</keyword>
<evidence type="ECO:0000256" key="8">
    <source>
        <dbReference type="ARBA" id="ARBA00022475"/>
    </source>
</evidence>
<keyword evidence="16" id="KW-0594">Phospholipid biosynthesis</keyword>
<keyword evidence="21" id="KW-1185">Reference proteome</keyword>